<proteinExistence type="predicted"/>
<dbReference type="RefSeq" id="XP_025352600.1">
    <property type="nucleotide sequence ID" value="XM_025499625.1"/>
</dbReference>
<dbReference type="EMBL" id="KZ819606">
    <property type="protein sequence ID" value="PWN32298.1"/>
    <property type="molecule type" value="Genomic_DNA"/>
</dbReference>
<keyword evidence="3" id="KW-1185">Reference proteome</keyword>
<reference evidence="2 3" key="1">
    <citation type="journal article" date="2018" name="Mol. Biol. Evol.">
        <title>Broad Genomic Sampling Reveals a Smut Pathogenic Ancestry of the Fungal Clade Ustilaginomycotina.</title>
        <authorList>
            <person name="Kijpornyongpan T."/>
            <person name="Mondo S.J."/>
            <person name="Barry K."/>
            <person name="Sandor L."/>
            <person name="Lee J."/>
            <person name="Lipzen A."/>
            <person name="Pangilinan J."/>
            <person name="LaButti K."/>
            <person name="Hainaut M."/>
            <person name="Henrissat B."/>
            <person name="Grigoriev I.V."/>
            <person name="Spatafora J.W."/>
            <person name="Aime M.C."/>
        </authorList>
    </citation>
    <scope>NUCLEOTIDE SEQUENCE [LARGE SCALE GENOMIC DNA]</scope>
    <source>
        <strain evidence="2 3">MCA 3882</strain>
    </source>
</reference>
<dbReference type="PANTHER" id="PTHR34066:SF1">
    <property type="entry name" value="DUF1764 FAMILY PROTEIN"/>
    <property type="match status" value="1"/>
</dbReference>
<evidence type="ECO:0000313" key="3">
    <source>
        <dbReference type="Proteomes" id="UP000245771"/>
    </source>
</evidence>
<dbReference type="OrthoDB" id="20835at2759"/>
<evidence type="ECO:0000313" key="2">
    <source>
        <dbReference type="EMBL" id="PWN32298.1"/>
    </source>
</evidence>
<evidence type="ECO:0000256" key="1">
    <source>
        <dbReference type="SAM" id="MobiDB-lite"/>
    </source>
</evidence>
<dbReference type="AlphaFoldDB" id="A0A316V5J7"/>
<feature type="region of interest" description="Disordered" evidence="1">
    <location>
        <begin position="1"/>
        <end position="140"/>
    </location>
</feature>
<dbReference type="PANTHER" id="PTHR34066">
    <property type="entry name" value="GROWTH FACTOR 2"/>
    <property type="match status" value="1"/>
</dbReference>
<dbReference type="GeneID" id="37021406"/>
<accession>A0A316V5J7</accession>
<dbReference type="Pfam" id="PF08576">
    <property type="entry name" value="DUF1764"/>
    <property type="match status" value="1"/>
</dbReference>
<dbReference type="InterPro" id="IPR013885">
    <property type="entry name" value="DUF1764_euk"/>
</dbReference>
<feature type="compositionally biased region" description="Basic and acidic residues" evidence="1">
    <location>
        <begin position="119"/>
        <end position="140"/>
    </location>
</feature>
<dbReference type="Proteomes" id="UP000245771">
    <property type="component" value="Unassembled WGS sequence"/>
</dbReference>
<gene>
    <name evidence="2" type="ORF">FA14DRAFT_162466</name>
</gene>
<protein>
    <submittedName>
        <fullName evidence="2">DUF1764-domain-containing protein</fullName>
    </submittedName>
</protein>
<name>A0A316V5J7_9BASI</name>
<sequence>MAKSEIDDIFAGSSSKGKSDVTKPNGKKLQEVGKKSEKKDKSDLTKPNGKNLDESGKKSVKKSGKVADAQPNTKSKRKAPETVVDPSKALETAASTSAKKQKKGKSSTSGISAEDEEFRDSRGTTRRKTEDGFSIYSEKELKLDQGGDTNACPFDCDCCF</sequence>
<organism evidence="2 3">
    <name type="scientific">Meira miltonrushii</name>
    <dbReference type="NCBI Taxonomy" id="1280837"/>
    <lineage>
        <taxon>Eukaryota</taxon>
        <taxon>Fungi</taxon>
        <taxon>Dikarya</taxon>
        <taxon>Basidiomycota</taxon>
        <taxon>Ustilaginomycotina</taxon>
        <taxon>Exobasidiomycetes</taxon>
        <taxon>Exobasidiales</taxon>
        <taxon>Brachybasidiaceae</taxon>
        <taxon>Meira</taxon>
    </lineage>
</organism>
<feature type="compositionally biased region" description="Basic and acidic residues" evidence="1">
    <location>
        <begin position="28"/>
        <end position="44"/>
    </location>
</feature>
<dbReference type="InParanoid" id="A0A316V5J7"/>